<feature type="active site" description="Cysteine sulfenic acid (-SOH) intermediate; for peroxidase activity" evidence="9">
    <location>
        <position position="61"/>
    </location>
</feature>
<dbReference type="InterPro" id="IPR024706">
    <property type="entry name" value="Peroxiredoxin_AhpC-typ"/>
</dbReference>
<dbReference type="NCBIfam" id="NF009668">
    <property type="entry name" value="PRK13189.1"/>
    <property type="match status" value="1"/>
</dbReference>
<dbReference type="PANTHER" id="PTHR10681">
    <property type="entry name" value="THIOREDOXIN PEROXIDASE"/>
    <property type="match status" value="1"/>
</dbReference>
<keyword evidence="12" id="KW-1185">Reference proteome</keyword>
<reference evidence="11 12" key="2">
    <citation type="journal article" date="2014" name="FEMS Microbiol. Lett.">
        <title>Draft genomic DNA sequence of the facultatively methylotrophic bacterium Acidomonas methanolica type strain MB58.</title>
        <authorList>
            <person name="Higashiura N."/>
            <person name="Hadano H."/>
            <person name="Hirakawa H."/>
            <person name="Matsutani M."/>
            <person name="Takabe S."/>
            <person name="Matsushita K."/>
            <person name="Azuma Y."/>
        </authorList>
    </citation>
    <scope>NUCLEOTIDE SEQUENCE [LARGE SCALE GENOMIC DNA]</scope>
    <source>
        <strain evidence="11 12">MB58</strain>
    </source>
</reference>
<keyword evidence="5 8" id="KW-0560">Oxidoreductase</keyword>
<sequence length="225" mass="24918">MAERHEDGMRDDRSTEARLPLLNEPAPPFRARTTKGEKSLDDYRGRWLVFFAHPADFTPVCASEFIAFSKAYDAFQALDCDLLGLSVDSLFSHIAWVSSIHDRFGVEVPFPIVEDPSMAIARAYGMLHPGADSSATVRASLVIDPNGLIRAITWYPMNVGRNVEELLRLVSALQLSEREQVFTPAGWTPGDAVLATPPLTAPDPKAWSPSGEQPDWYYRLEAANA</sequence>
<dbReference type="GO" id="GO:0042744">
    <property type="term" value="P:hydrogen peroxide catabolic process"/>
    <property type="evidence" value="ECO:0007669"/>
    <property type="project" value="TreeGrafter"/>
</dbReference>
<evidence type="ECO:0000256" key="3">
    <source>
        <dbReference type="ARBA" id="ARBA00022559"/>
    </source>
</evidence>
<evidence type="ECO:0000256" key="4">
    <source>
        <dbReference type="ARBA" id="ARBA00022862"/>
    </source>
</evidence>
<dbReference type="InterPro" id="IPR050217">
    <property type="entry name" value="Peroxiredoxin"/>
</dbReference>
<dbReference type="InterPro" id="IPR013766">
    <property type="entry name" value="Thioredoxin_domain"/>
</dbReference>
<comment type="subunit">
    <text evidence="8">Homodecamer. Pentamer of dimers that assemble into a ring structure.</text>
</comment>
<dbReference type="Gene3D" id="3.40.30.10">
    <property type="entry name" value="Glutaredoxin"/>
    <property type="match status" value="1"/>
</dbReference>
<dbReference type="AlphaFoldDB" id="A0A023D8S3"/>
<evidence type="ECO:0000256" key="8">
    <source>
        <dbReference type="HAMAP-Rule" id="MF_00401"/>
    </source>
</evidence>
<dbReference type="GO" id="GO:0006979">
    <property type="term" value="P:response to oxidative stress"/>
    <property type="evidence" value="ECO:0007669"/>
    <property type="project" value="TreeGrafter"/>
</dbReference>
<dbReference type="GO" id="GO:0033554">
    <property type="term" value="P:cellular response to stress"/>
    <property type="evidence" value="ECO:0007669"/>
    <property type="project" value="TreeGrafter"/>
</dbReference>
<evidence type="ECO:0000256" key="6">
    <source>
        <dbReference type="ARBA" id="ARBA00023284"/>
    </source>
</evidence>
<keyword evidence="6 8" id="KW-0676">Redox-active center</keyword>
<evidence type="ECO:0000256" key="1">
    <source>
        <dbReference type="ARBA" id="ARBA00009796"/>
    </source>
</evidence>
<dbReference type="Pfam" id="PF00578">
    <property type="entry name" value="AhpC-TSA"/>
    <property type="match status" value="1"/>
</dbReference>
<comment type="caution">
    <text evidence="11">The sequence shown here is derived from an EMBL/GenBank/DDBJ whole genome shotgun (WGS) entry which is preliminary data.</text>
</comment>
<dbReference type="GO" id="GO:0008379">
    <property type="term" value="F:thioredoxin peroxidase activity"/>
    <property type="evidence" value="ECO:0007669"/>
    <property type="project" value="TreeGrafter"/>
</dbReference>
<evidence type="ECO:0000313" key="11">
    <source>
        <dbReference type="EMBL" id="GAJ30135.1"/>
    </source>
</evidence>
<comment type="similarity">
    <text evidence="1">Belongs to the peroxiredoxin family. AhpC/Prx1 subfamily.</text>
</comment>
<dbReference type="InterPro" id="IPR019479">
    <property type="entry name" value="Peroxiredoxin_C"/>
</dbReference>
<keyword evidence="2 8" id="KW-0963">Cytoplasm</keyword>
<gene>
    <name evidence="11" type="ORF">Amme_104_043</name>
</gene>
<dbReference type="EC" id="1.11.1.24" evidence="8"/>
<accession>A0A023D8S3</accession>
<proteinExistence type="inferred from homology"/>
<comment type="caution">
    <text evidence="8">Lacks conserved residue(s) required for the propagation of feature annotation.</text>
</comment>
<comment type="subcellular location">
    <subcellularLocation>
        <location evidence="8">Cytoplasm</location>
    </subcellularLocation>
</comment>
<protein>
    <recommendedName>
        <fullName evidence="8">Peroxiredoxin</fullName>
        <ecNumber evidence="8">1.11.1.24</ecNumber>
    </recommendedName>
    <alternativeName>
        <fullName evidence="8">Thioredoxin-dependent peroxiredoxin</fullName>
    </alternativeName>
</protein>
<keyword evidence="4 8" id="KW-0049">Antioxidant</keyword>
<evidence type="ECO:0000256" key="9">
    <source>
        <dbReference type="PIRSR" id="PIRSR000239-1"/>
    </source>
</evidence>
<comment type="catalytic activity">
    <reaction evidence="8">
        <text>a hydroperoxide + [thioredoxin]-dithiol = an alcohol + [thioredoxin]-disulfide + H2O</text>
        <dbReference type="Rhea" id="RHEA:62620"/>
        <dbReference type="Rhea" id="RHEA-COMP:10698"/>
        <dbReference type="Rhea" id="RHEA-COMP:10700"/>
        <dbReference type="ChEBI" id="CHEBI:15377"/>
        <dbReference type="ChEBI" id="CHEBI:29950"/>
        <dbReference type="ChEBI" id="CHEBI:30879"/>
        <dbReference type="ChEBI" id="CHEBI:35924"/>
        <dbReference type="ChEBI" id="CHEBI:50058"/>
        <dbReference type="EC" id="1.11.1.24"/>
    </reaction>
</comment>
<name>A0A023D8S3_ACIMT</name>
<dbReference type="PANTHER" id="PTHR10681:SF128">
    <property type="entry name" value="THIOREDOXIN-DEPENDENT PEROXIDE REDUCTASE, MITOCHONDRIAL"/>
    <property type="match status" value="1"/>
</dbReference>
<comment type="similarity">
    <text evidence="8">Belongs to the peroxiredoxin family. Prx6 subfamily.</text>
</comment>
<comment type="function">
    <text evidence="7 8">Thiol-specific peroxidase that catalyzes the reduction of hydrogen peroxide and organic hydroperoxides to water and alcohols, respectively. Plays a role in cell protection against oxidative stress by detoxifying peroxides.</text>
</comment>
<dbReference type="Pfam" id="PF10417">
    <property type="entry name" value="1-cysPrx_C"/>
    <property type="match status" value="1"/>
</dbReference>
<keyword evidence="3 8" id="KW-0575">Peroxidase</keyword>
<dbReference type="PROSITE" id="PS51352">
    <property type="entry name" value="THIOREDOXIN_2"/>
    <property type="match status" value="1"/>
</dbReference>
<dbReference type="EMBL" id="BAND01000103">
    <property type="protein sequence ID" value="GAJ30135.1"/>
    <property type="molecule type" value="Genomic_DNA"/>
</dbReference>
<dbReference type="InterPro" id="IPR036249">
    <property type="entry name" value="Thioredoxin-like_sf"/>
</dbReference>
<reference evidence="12" key="1">
    <citation type="journal article" date="2014" name="FEMS Microbiol. Lett.">
        <title>Draft Genomic DNA Sequence of the Facultatively Methylotrophic Bacterium Acidomonas methanolica type strain MB58.</title>
        <authorList>
            <person name="Higashiura N."/>
            <person name="Hadano H."/>
            <person name="Hirakawa H."/>
            <person name="Matsutani M."/>
            <person name="Takabe S."/>
            <person name="Matsushita K."/>
            <person name="Azuma Y."/>
        </authorList>
    </citation>
    <scope>NUCLEOTIDE SEQUENCE [LARGE SCALE GENOMIC DNA]</scope>
    <source>
        <strain evidence="12">MB58</strain>
    </source>
</reference>
<dbReference type="HAMAP" id="MF_00401">
    <property type="entry name" value="Peroxiredoxin"/>
    <property type="match status" value="1"/>
</dbReference>
<dbReference type="InterPro" id="IPR022915">
    <property type="entry name" value="Peroxiredoxin_TDXH"/>
</dbReference>
<evidence type="ECO:0000256" key="5">
    <source>
        <dbReference type="ARBA" id="ARBA00023002"/>
    </source>
</evidence>
<evidence type="ECO:0000256" key="7">
    <source>
        <dbReference type="ARBA" id="ARBA00037420"/>
    </source>
</evidence>
<feature type="binding site" evidence="8">
    <location>
        <position position="138"/>
    </location>
    <ligand>
        <name>substrate</name>
    </ligand>
</feature>
<organism evidence="11 12">
    <name type="scientific">Acidomonas methanolica NBRC 104435</name>
    <dbReference type="NCBI Taxonomy" id="1231351"/>
    <lineage>
        <taxon>Bacteria</taxon>
        <taxon>Pseudomonadati</taxon>
        <taxon>Pseudomonadota</taxon>
        <taxon>Alphaproteobacteria</taxon>
        <taxon>Acetobacterales</taxon>
        <taxon>Acetobacteraceae</taxon>
        <taxon>Acidomonas</taxon>
    </lineage>
</organism>
<dbReference type="Proteomes" id="UP000019760">
    <property type="component" value="Unassembled WGS sequence"/>
</dbReference>
<comment type="miscellaneous">
    <text evidence="8">The active site is a conserved redox-active cysteine residue, the peroxidatic cysteine (C(P)), which makes the nucleophilic attack on the peroxide substrate. The peroxide oxidizes the C(P)-SH to cysteine sulfenic acid (C(P)-SOH), which then reacts with another cysteine residue, the resolving cysteine (C(R)), to form a disulfide bridge. The disulfide is subsequently reduced by an appropriate electron donor to complete the catalytic cycle. In this 1-Cys peroxiredoxin, no C(R) is present and C(P) instead forms a disulfide with a cysteine from another protein or with a small thiol molecule.</text>
</comment>
<evidence type="ECO:0000256" key="2">
    <source>
        <dbReference type="ARBA" id="ARBA00022490"/>
    </source>
</evidence>
<dbReference type="PIRSF" id="PIRSF000239">
    <property type="entry name" value="AHPC"/>
    <property type="match status" value="1"/>
</dbReference>
<dbReference type="GO" id="GO:0005829">
    <property type="term" value="C:cytosol"/>
    <property type="evidence" value="ECO:0007669"/>
    <property type="project" value="TreeGrafter"/>
</dbReference>
<dbReference type="InterPro" id="IPR000866">
    <property type="entry name" value="AhpC/TSA"/>
</dbReference>
<evidence type="ECO:0000313" key="12">
    <source>
        <dbReference type="Proteomes" id="UP000019760"/>
    </source>
</evidence>
<dbReference type="GO" id="GO:0045454">
    <property type="term" value="P:cell redox homeostasis"/>
    <property type="evidence" value="ECO:0007669"/>
    <property type="project" value="TreeGrafter"/>
</dbReference>
<feature type="domain" description="Thioredoxin" evidence="10">
    <location>
        <begin position="20"/>
        <end position="175"/>
    </location>
</feature>
<dbReference type="SUPFAM" id="SSF52833">
    <property type="entry name" value="Thioredoxin-like"/>
    <property type="match status" value="1"/>
</dbReference>
<feature type="active site" description="Cysteine sulfenic acid (-SOH) intermediate" evidence="8">
    <location>
        <position position="61"/>
    </location>
</feature>
<evidence type="ECO:0000259" key="10">
    <source>
        <dbReference type="PROSITE" id="PS51352"/>
    </source>
</evidence>